<name>A0A0F9L9M1_9ZZZZ</name>
<dbReference type="EMBL" id="LAZR01006715">
    <property type="protein sequence ID" value="KKM90128.1"/>
    <property type="molecule type" value="Genomic_DNA"/>
</dbReference>
<evidence type="ECO:0000313" key="1">
    <source>
        <dbReference type="EMBL" id="KKM90128.1"/>
    </source>
</evidence>
<accession>A0A0F9L9M1</accession>
<comment type="caution">
    <text evidence="1">The sequence shown here is derived from an EMBL/GenBank/DDBJ whole genome shotgun (WGS) entry which is preliminary data.</text>
</comment>
<dbReference type="AlphaFoldDB" id="A0A0F9L9M1"/>
<protein>
    <submittedName>
        <fullName evidence="1">Uncharacterized protein</fullName>
    </submittedName>
</protein>
<organism evidence="1">
    <name type="scientific">marine sediment metagenome</name>
    <dbReference type="NCBI Taxonomy" id="412755"/>
    <lineage>
        <taxon>unclassified sequences</taxon>
        <taxon>metagenomes</taxon>
        <taxon>ecological metagenomes</taxon>
    </lineage>
</organism>
<sequence>MAIDYKTSPYIVMAIHGYHPFTPDAGILCGGYQSPIYPHPTTFEQPVLDSAILLANDRRASAYSMKVEGDFYEGLGKWNPSINWHNPGHLLGIFDTFNRMGYGLAVLKEIKAGSIITPEEILNPITVKIPFKTAGDLLTEEFTLDDIYVLGFSEKPMLYIPSFVDEDGNLILDPRINPGFDFTGAHTPSVVEDETSIAGMQTIFRDKDSSSYLYMRQPLVDIHTELSSFAIENIGNEESFVDLSVVDLSDIGNTREKIPRMPITEELFDGLDSHETFPSVFQDSPSATFPQRRSFYNNFTTLTQAEAVKVLTGTDQFHTAGQIDGAPAGLEVLEHRTLTELNSVINLVPVQTYGMVFGNFFNYDFTDWFVSSELPQTYISWLICDIILTSNVAQTINIAGTATTERTASEGNGVFDSFFTVRNFAVATSCTRDFTWNRSWWDLPPSNVKNSTSEERATNTQSWVRDFTFSHQDPGEFGISFLPLPYITKDEFDINESIVLNGTGQTVRVRIILQSQTIGHKFIDLNEPIGSRVNRRAGDDLTIDIAVNGETMDFTHTSTLLGLPEV</sequence>
<proteinExistence type="predicted"/>
<gene>
    <name evidence="1" type="ORF">LCGC14_1241730</name>
</gene>
<reference evidence="1" key="1">
    <citation type="journal article" date="2015" name="Nature">
        <title>Complex archaea that bridge the gap between prokaryotes and eukaryotes.</title>
        <authorList>
            <person name="Spang A."/>
            <person name="Saw J.H."/>
            <person name="Jorgensen S.L."/>
            <person name="Zaremba-Niedzwiedzka K."/>
            <person name="Martijn J."/>
            <person name="Lind A.E."/>
            <person name="van Eijk R."/>
            <person name="Schleper C."/>
            <person name="Guy L."/>
            <person name="Ettema T.J."/>
        </authorList>
    </citation>
    <scope>NUCLEOTIDE SEQUENCE</scope>
</reference>